<feature type="compositionally biased region" description="Basic residues" evidence="1">
    <location>
        <begin position="1"/>
        <end position="10"/>
    </location>
</feature>
<keyword evidence="2" id="KW-1185">Reference proteome</keyword>
<proteinExistence type="predicted"/>
<accession>A0A5S6QSW1</accession>
<organism evidence="2 3">
    <name type="scientific">Trichuris muris</name>
    <name type="common">Mouse whipworm</name>
    <dbReference type="NCBI Taxonomy" id="70415"/>
    <lineage>
        <taxon>Eukaryota</taxon>
        <taxon>Metazoa</taxon>
        <taxon>Ecdysozoa</taxon>
        <taxon>Nematoda</taxon>
        <taxon>Enoplea</taxon>
        <taxon>Dorylaimia</taxon>
        <taxon>Trichinellida</taxon>
        <taxon>Trichuridae</taxon>
        <taxon>Trichuris</taxon>
    </lineage>
</organism>
<evidence type="ECO:0000256" key="1">
    <source>
        <dbReference type="SAM" id="MobiDB-lite"/>
    </source>
</evidence>
<dbReference type="WBParaSite" id="TMUE_2000010229.1">
    <property type="protein sequence ID" value="TMUE_2000010229.1"/>
    <property type="gene ID" value="WBGene00300892"/>
</dbReference>
<feature type="region of interest" description="Disordered" evidence="1">
    <location>
        <begin position="1"/>
        <end position="20"/>
    </location>
</feature>
<dbReference type="Proteomes" id="UP000046395">
    <property type="component" value="Unassembled WGS sequence"/>
</dbReference>
<sequence length="99" mass="11400">MYLRQRRHYHSIPPPVARKYPRNIRTEEGLEPAAVRPPPLEAASRKIAESNKIKMANQARELRGNPARPRGQGACRLCVEVTSIFKAKNPQLSRRRRSF</sequence>
<evidence type="ECO:0000313" key="3">
    <source>
        <dbReference type="WBParaSite" id="TMUE_2000010229.1"/>
    </source>
</evidence>
<evidence type="ECO:0000313" key="2">
    <source>
        <dbReference type="Proteomes" id="UP000046395"/>
    </source>
</evidence>
<name>A0A5S6QSW1_TRIMR</name>
<protein>
    <submittedName>
        <fullName evidence="3">Uncharacterized protein</fullName>
    </submittedName>
</protein>
<dbReference type="AlphaFoldDB" id="A0A5S6QSW1"/>
<reference evidence="3" key="1">
    <citation type="submission" date="2019-12" db="UniProtKB">
        <authorList>
            <consortium name="WormBaseParasite"/>
        </authorList>
    </citation>
    <scope>IDENTIFICATION</scope>
</reference>